<keyword evidence="9" id="KW-0460">Magnesium</keyword>
<evidence type="ECO:0000256" key="5">
    <source>
        <dbReference type="ARBA" id="ARBA00022723"/>
    </source>
</evidence>
<evidence type="ECO:0000256" key="12">
    <source>
        <dbReference type="ARBA" id="ARBA00023264"/>
    </source>
</evidence>
<keyword evidence="8" id="KW-0067">ATP-binding</keyword>
<dbReference type="InterPro" id="IPR045540">
    <property type="entry name" value="YegS/DAGK_C"/>
</dbReference>
<reference evidence="14 15" key="1">
    <citation type="submission" date="2017-09" db="EMBL/GenBank/DDBJ databases">
        <title>Sequencing the genomes of two abundant thermophiles in Great Basin hot springs: Thermocrinis jamiesonii and novel Chloroflexi Thermoflexus hugenholtzii.</title>
        <authorList>
            <person name="Hedlund B."/>
        </authorList>
    </citation>
    <scope>NUCLEOTIDE SEQUENCE [LARGE SCALE GENOMIC DNA]</scope>
    <source>
        <strain evidence="14 15">G233</strain>
    </source>
</reference>
<keyword evidence="6" id="KW-0547">Nucleotide-binding</keyword>
<dbReference type="InterPro" id="IPR016064">
    <property type="entry name" value="NAD/diacylglycerol_kinase_sf"/>
</dbReference>
<dbReference type="GO" id="GO:0005524">
    <property type="term" value="F:ATP binding"/>
    <property type="evidence" value="ECO:0007669"/>
    <property type="project" value="UniProtKB-KW"/>
</dbReference>
<keyword evidence="15" id="KW-1185">Reference proteome</keyword>
<evidence type="ECO:0000256" key="10">
    <source>
        <dbReference type="ARBA" id="ARBA00023098"/>
    </source>
</evidence>
<keyword evidence="10" id="KW-0443">Lipid metabolism</keyword>
<dbReference type="GO" id="GO:0008654">
    <property type="term" value="P:phospholipid biosynthetic process"/>
    <property type="evidence" value="ECO:0007669"/>
    <property type="project" value="UniProtKB-KW"/>
</dbReference>
<dbReference type="EMBL" id="PDJQ01000001">
    <property type="protein sequence ID" value="PFG73873.1"/>
    <property type="molecule type" value="Genomic_DNA"/>
</dbReference>
<dbReference type="PANTHER" id="PTHR12358:SF106">
    <property type="entry name" value="LIPID KINASE YEGS"/>
    <property type="match status" value="1"/>
</dbReference>
<dbReference type="NCBIfam" id="TIGR00147">
    <property type="entry name" value="YegS/Rv2252/BmrU family lipid kinase"/>
    <property type="match status" value="1"/>
</dbReference>
<evidence type="ECO:0000259" key="13">
    <source>
        <dbReference type="PROSITE" id="PS50146"/>
    </source>
</evidence>
<name>A0A2A9HEU4_TEPT2</name>
<evidence type="ECO:0000256" key="3">
    <source>
        <dbReference type="ARBA" id="ARBA00022516"/>
    </source>
</evidence>
<evidence type="ECO:0000313" key="14">
    <source>
        <dbReference type="EMBL" id="PFG73873.1"/>
    </source>
</evidence>
<evidence type="ECO:0000256" key="7">
    <source>
        <dbReference type="ARBA" id="ARBA00022777"/>
    </source>
</evidence>
<dbReference type="InterPro" id="IPR017438">
    <property type="entry name" value="ATP-NAD_kinase_N"/>
</dbReference>
<evidence type="ECO:0000256" key="11">
    <source>
        <dbReference type="ARBA" id="ARBA00023209"/>
    </source>
</evidence>
<keyword evidence="3" id="KW-0444">Lipid biosynthesis</keyword>
<dbReference type="SMART" id="SM00046">
    <property type="entry name" value="DAGKc"/>
    <property type="match status" value="1"/>
</dbReference>
<dbReference type="AlphaFoldDB" id="A0A2A9HEU4"/>
<dbReference type="Gene3D" id="3.40.50.10330">
    <property type="entry name" value="Probable inorganic polyphosphate/atp-NAD kinase, domain 1"/>
    <property type="match status" value="1"/>
</dbReference>
<evidence type="ECO:0000256" key="6">
    <source>
        <dbReference type="ARBA" id="ARBA00022741"/>
    </source>
</evidence>
<dbReference type="GO" id="GO:0016301">
    <property type="term" value="F:kinase activity"/>
    <property type="evidence" value="ECO:0007669"/>
    <property type="project" value="UniProtKB-KW"/>
</dbReference>
<comment type="caution">
    <text evidence="14">The sequence shown here is derived from an EMBL/GenBank/DDBJ whole genome shotgun (WGS) entry which is preliminary data.</text>
</comment>
<evidence type="ECO:0000256" key="9">
    <source>
        <dbReference type="ARBA" id="ARBA00022842"/>
    </source>
</evidence>
<keyword evidence="11" id="KW-0594">Phospholipid biosynthesis</keyword>
<keyword evidence="4" id="KW-0808">Transferase</keyword>
<evidence type="ECO:0000256" key="1">
    <source>
        <dbReference type="ARBA" id="ARBA00001946"/>
    </source>
</evidence>
<dbReference type="GO" id="GO:0005886">
    <property type="term" value="C:plasma membrane"/>
    <property type="evidence" value="ECO:0007669"/>
    <property type="project" value="TreeGrafter"/>
</dbReference>
<comment type="cofactor">
    <cofactor evidence="1">
        <name>Mg(2+)</name>
        <dbReference type="ChEBI" id="CHEBI:18420"/>
    </cofactor>
</comment>
<evidence type="ECO:0000256" key="4">
    <source>
        <dbReference type="ARBA" id="ARBA00022679"/>
    </source>
</evidence>
<dbReference type="Pfam" id="PF19279">
    <property type="entry name" value="YegS_C"/>
    <property type="match status" value="1"/>
</dbReference>
<dbReference type="Gene3D" id="2.60.200.40">
    <property type="match status" value="1"/>
</dbReference>
<dbReference type="SUPFAM" id="SSF111331">
    <property type="entry name" value="NAD kinase/diacylglycerol kinase-like"/>
    <property type="match status" value="1"/>
</dbReference>
<comment type="similarity">
    <text evidence="2">Belongs to the diacylglycerol/lipid kinase family.</text>
</comment>
<keyword evidence="12" id="KW-1208">Phospholipid metabolism</keyword>
<organism evidence="14 15">
    <name type="scientific">Tepidiforma thermophila (strain KCTC 52669 / CGMCC 1.13589 / G233)</name>
    <dbReference type="NCBI Taxonomy" id="2761530"/>
    <lineage>
        <taxon>Bacteria</taxon>
        <taxon>Bacillati</taxon>
        <taxon>Chloroflexota</taxon>
        <taxon>Tepidiformia</taxon>
        <taxon>Tepidiformales</taxon>
        <taxon>Tepidiformaceae</taxon>
        <taxon>Tepidiforma</taxon>
    </lineage>
</organism>
<evidence type="ECO:0000256" key="8">
    <source>
        <dbReference type="ARBA" id="ARBA00022840"/>
    </source>
</evidence>
<gene>
    <name evidence="14" type="ORF">A9A59_1079</name>
</gene>
<dbReference type="RefSeq" id="WP_098503305.1">
    <property type="nucleotide sequence ID" value="NZ_PDJQ01000001.1"/>
</dbReference>
<keyword evidence="7 14" id="KW-0418">Kinase</keyword>
<proteinExistence type="inferred from homology"/>
<evidence type="ECO:0000256" key="2">
    <source>
        <dbReference type="ARBA" id="ARBA00005983"/>
    </source>
</evidence>
<dbReference type="Pfam" id="PF00781">
    <property type="entry name" value="DAGK_cat"/>
    <property type="match status" value="1"/>
</dbReference>
<dbReference type="PANTHER" id="PTHR12358">
    <property type="entry name" value="SPHINGOSINE KINASE"/>
    <property type="match status" value="1"/>
</dbReference>
<dbReference type="GO" id="GO:0046872">
    <property type="term" value="F:metal ion binding"/>
    <property type="evidence" value="ECO:0007669"/>
    <property type="project" value="UniProtKB-KW"/>
</dbReference>
<accession>A0A2A9HEU4</accession>
<dbReference type="PROSITE" id="PS50146">
    <property type="entry name" value="DAGK"/>
    <property type="match status" value="1"/>
</dbReference>
<protein>
    <submittedName>
        <fullName evidence="14">YegS/Rv2252/BmrU family lipid kinase</fullName>
    </submittedName>
</protein>
<dbReference type="InterPro" id="IPR001206">
    <property type="entry name" value="Diacylglycerol_kinase_cat_dom"/>
</dbReference>
<feature type="domain" description="DAGKc" evidence="13">
    <location>
        <begin position="7"/>
        <end position="140"/>
    </location>
</feature>
<sequence>METTDRPPTDRPYFIVDPASGGGRTRSRVGTLIDAIERAGLEADCAFTTRPGEGIDLAREAVAAGRTFLVACGGDGTVNEVVNGVMAEGAAERVKVGTIGMGTGKDIAKCLGIGRGARALRAIAEGAERRVDLGKVTAIGEDGREQVRYFLLEASAGWVPEISQSTPRWLKRLGDTAPYVMMTLVKMLGPMGRSFTLRIDGQEYDGRYNTVSVHNMELWGGDLVAAPGAAPDDGLFDVIRWGDLGRGEVLRAVAGQRAGGTHLEMEGVDRHPAKVVELSSPAPTRLDLDGELGGYLPARIEVVPGAIRFAAPPGEPGVR</sequence>
<dbReference type="InterPro" id="IPR050187">
    <property type="entry name" value="Lipid_Phosphate_FormReg"/>
</dbReference>
<dbReference type="Proteomes" id="UP000223071">
    <property type="component" value="Unassembled WGS sequence"/>
</dbReference>
<evidence type="ECO:0000313" key="15">
    <source>
        <dbReference type="Proteomes" id="UP000223071"/>
    </source>
</evidence>
<dbReference type="InterPro" id="IPR005218">
    <property type="entry name" value="Diacylglycerol/lipid_kinase"/>
</dbReference>
<keyword evidence="5" id="KW-0479">Metal-binding</keyword>